<evidence type="ECO:0000313" key="3">
    <source>
        <dbReference type="Proteomes" id="UP001579974"/>
    </source>
</evidence>
<evidence type="ECO:0000256" key="1">
    <source>
        <dbReference type="SAM" id="Phobius"/>
    </source>
</evidence>
<keyword evidence="1" id="KW-0812">Transmembrane</keyword>
<dbReference type="Proteomes" id="UP001579974">
    <property type="component" value="Unassembled WGS sequence"/>
</dbReference>
<name>A0ABV5AH85_9BACL</name>
<comment type="caution">
    <text evidence="2">The sequence shown here is derived from an EMBL/GenBank/DDBJ whole genome shotgun (WGS) entry which is preliminary data.</text>
</comment>
<keyword evidence="1" id="KW-1133">Transmembrane helix</keyword>
<proteinExistence type="predicted"/>
<feature type="transmembrane region" description="Helical" evidence="1">
    <location>
        <begin position="30"/>
        <end position="48"/>
    </location>
</feature>
<keyword evidence="3" id="KW-1185">Reference proteome</keyword>
<evidence type="ECO:0000313" key="2">
    <source>
        <dbReference type="EMBL" id="MFB5191624.1"/>
    </source>
</evidence>
<accession>A0ABV5AH85</accession>
<keyword evidence="1" id="KW-0472">Membrane</keyword>
<gene>
    <name evidence="2" type="ORF">KKP3000_000398</name>
</gene>
<reference evidence="2 3" key="1">
    <citation type="journal article" date="2024" name="Int. J. Mol. Sci.">
        <title>Exploration of Alicyclobacillus spp. Genome in Search of Antibiotic Resistance.</title>
        <authorList>
            <person name="Bucka-Kolendo J."/>
            <person name="Kiousi D.E."/>
            <person name="Dekowska A."/>
            <person name="Mikolajczuk-Szczyrba A."/>
            <person name="Karadedos D.M."/>
            <person name="Michael P."/>
            <person name="Galanis A."/>
            <person name="Sokolowska B."/>
        </authorList>
    </citation>
    <scope>NUCLEOTIDE SEQUENCE [LARGE SCALE GENOMIC DNA]</scope>
    <source>
        <strain evidence="2 3">KKP 3000</strain>
    </source>
</reference>
<dbReference type="RefSeq" id="WP_275473131.1">
    <property type="nucleotide sequence ID" value="NZ_CP162940.1"/>
</dbReference>
<evidence type="ECO:0008006" key="4">
    <source>
        <dbReference type="Google" id="ProtNLM"/>
    </source>
</evidence>
<feature type="transmembrane region" description="Helical" evidence="1">
    <location>
        <begin position="7"/>
        <end position="24"/>
    </location>
</feature>
<dbReference type="EMBL" id="JBDXSU010000012">
    <property type="protein sequence ID" value="MFB5191624.1"/>
    <property type="molecule type" value="Genomic_DNA"/>
</dbReference>
<protein>
    <recommendedName>
        <fullName evidence="4">DUF2273 domain-containing protein</fullName>
    </recommendedName>
</protein>
<sequence length="74" mass="8527">MQNTRPLRYVLFSLLFALVLVGIVLHSYVTLAICMICGMILAIWGDFIEARPTRAFQQHNELHNRHGHHNDIEA</sequence>
<organism evidence="2 3">
    <name type="scientific">Alicyclobacillus fastidiosus</name>
    <dbReference type="NCBI Taxonomy" id="392011"/>
    <lineage>
        <taxon>Bacteria</taxon>
        <taxon>Bacillati</taxon>
        <taxon>Bacillota</taxon>
        <taxon>Bacilli</taxon>
        <taxon>Bacillales</taxon>
        <taxon>Alicyclobacillaceae</taxon>
        <taxon>Alicyclobacillus</taxon>
    </lineage>
</organism>